<evidence type="ECO:0000313" key="3">
    <source>
        <dbReference type="Proteomes" id="UP000813444"/>
    </source>
</evidence>
<accession>A0A8K0S8B0</accession>
<dbReference type="InterPro" id="IPR011058">
    <property type="entry name" value="Cyanovirin-N"/>
</dbReference>
<name>A0A8K0S8B0_9HYPO</name>
<dbReference type="Proteomes" id="UP000813444">
    <property type="component" value="Unassembled WGS sequence"/>
</dbReference>
<dbReference type="InterPro" id="IPR036673">
    <property type="entry name" value="Cyanovirin-N_sf"/>
</dbReference>
<comment type="caution">
    <text evidence="2">The sequence shown here is derived from an EMBL/GenBank/DDBJ whole genome shotgun (WGS) entry which is preliminary data.</text>
</comment>
<dbReference type="OrthoDB" id="2441380at2759"/>
<gene>
    <name evidence="2" type="ORF">B0I35DRAFT_180983</name>
</gene>
<evidence type="ECO:0000313" key="2">
    <source>
        <dbReference type="EMBL" id="KAH7303335.1"/>
    </source>
</evidence>
<dbReference type="Gene3D" id="2.30.60.10">
    <property type="entry name" value="Cyanovirin-N"/>
    <property type="match status" value="1"/>
</dbReference>
<sequence>MSLSLAVRSLSLTGRDVLRVEWKNTYGQTQETHLSLDQRLGNREGSFLIGGVRFSHSARDISLVGDVLHATLSNSRGAL</sequence>
<keyword evidence="3" id="KW-1185">Reference proteome</keyword>
<feature type="domain" description="Cyanovirin-N" evidence="1">
    <location>
        <begin position="11"/>
        <end position="77"/>
    </location>
</feature>
<dbReference type="AlphaFoldDB" id="A0A8K0S8B0"/>
<proteinExistence type="predicted"/>
<reference evidence="2" key="1">
    <citation type="journal article" date="2021" name="Nat. Commun.">
        <title>Genetic determinants of endophytism in the Arabidopsis root mycobiome.</title>
        <authorList>
            <person name="Mesny F."/>
            <person name="Miyauchi S."/>
            <person name="Thiergart T."/>
            <person name="Pickel B."/>
            <person name="Atanasova L."/>
            <person name="Karlsson M."/>
            <person name="Huettel B."/>
            <person name="Barry K.W."/>
            <person name="Haridas S."/>
            <person name="Chen C."/>
            <person name="Bauer D."/>
            <person name="Andreopoulos W."/>
            <person name="Pangilinan J."/>
            <person name="LaButti K."/>
            <person name="Riley R."/>
            <person name="Lipzen A."/>
            <person name="Clum A."/>
            <person name="Drula E."/>
            <person name="Henrissat B."/>
            <person name="Kohler A."/>
            <person name="Grigoriev I.V."/>
            <person name="Martin F.M."/>
            <person name="Hacquard S."/>
        </authorList>
    </citation>
    <scope>NUCLEOTIDE SEQUENCE</scope>
    <source>
        <strain evidence="2">MPI-CAGE-CH-0235</strain>
    </source>
</reference>
<dbReference type="SUPFAM" id="SSF51322">
    <property type="entry name" value="Cyanovirin-N"/>
    <property type="match status" value="1"/>
</dbReference>
<organism evidence="2 3">
    <name type="scientific">Stachybotrys elegans</name>
    <dbReference type="NCBI Taxonomy" id="80388"/>
    <lineage>
        <taxon>Eukaryota</taxon>
        <taxon>Fungi</taxon>
        <taxon>Dikarya</taxon>
        <taxon>Ascomycota</taxon>
        <taxon>Pezizomycotina</taxon>
        <taxon>Sordariomycetes</taxon>
        <taxon>Hypocreomycetidae</taxon>
        <taxon>Hypocreales</taxon>
        <taxon>Stachybotryaceae</taxon>
        <taxon>Stachybotrys</taxon>
    </lineage>
</organism>
<dbReference type="EMBL" id="JAGPNK010000036">
    <property type="protein sequence ID" value="KAH7303335.1"/>
    <property type="molecule type" value="Genomic_DNA"/>
</dbReference>
<protein>
    <recommendedName>
        <fullName evidence="1">Cyanovirin-N domain-containing protein</fullName>
    </recommendedName>
</protein>
<evidence type="ECO:0000259" key="1">
    <source>
        <dbReference type="Pfam" id="PF08881"/>
    </source>
</evidence>
<dbReference type="Pfam" id="PF08881">
    <property type="entry name" value="CVNH"/>
    <property type="match status" value="1"/>
</dbReference>